<dbReference type="Pfam" id="PF01425">
    <property type="entry name" value="Amidase"/>
    <property type="match status" value="1"/>
</dbReference>
<keyword evidence="3" id="KW-0808">Transferase</keyword>
<organism evidence="3 4">
    <name type="scientific">Rhizobium hainanense</name>
    <dbReference type="NCBI Taxonomy" id="52131"/>
    <lineage>
        <taxon>Bacteria</taxon>
        <taxon>Pseudomonadati</taxon>
        <taxon>Pseudomonadota</taxon>
        <taxon>Alphaproteobacteria</taxon>
        <taxon>Hyphomicrobiales</taxon>
        <taxon>Rhizobiaceae</taxon>
        <taxon>Rhizobium/Agrobacterium group</taxon>
        <taxon>Rhizobium</taxon>
    </lineage>
</organism>
<gene>
    <name evidence="3" type="ORF">GA0061100_11557</name>
</gene>
<dbReference type="InterPro" id="IPR000120">
    <property type="entry name" value="Amidase"/>
</dbReference>
<dbReference type="RefSeq" id="WP_075856599.1">
    <property type="nucleotide sequence ID" value="NZ_FMAC01000015.1"/>
</dbReference>
<comment type="similarity">
    <text evidence="1">Belongs to the amidase family.</text>
</comment>
<dbReference type="OrthoDB" id="9814821at2"/>
<dbReference type="PANTHER" id="PTHR11895">
    <property type="entry name" value="TRANSAMIDASE"/>
    <property type="match status" value="1"/>
</dbReference>
<evidence type="ECO:0000259" key="2">
    <source>
        <dbReference type="Pfam" id="PF01425"/>
    </source>
</evidence>
<sequence>MVASNLPTAKDQLTLFQNKEASPVEIANLALAALDENSDLNFIRVPDRDEILKQARRSEERWFKRDPLGLLDGVLSTAKDNCLVRDWTSNWGSTLRSKMGEEDSPAVARLREAGSIILGITTMPELGWKGVCDNALTGSTLNPWNRSRTSGGSSGGAAVTAALGIAPLNIGTDGAGSIRIPASFCGVVGFKPTFGVVPAFPVGALPQFTHIGPITRTVADAILMFEVVAQPDNRDWQALPFKLPPSPRRQHLKVAYSRTLGYAKPDEDVIRVVDEAISRLRGQGWEIDEIDPGFDEPIEILRPLYYAAFANMVAGMGPFAKEIVDAGLIEEINALGSVNGDQIIAALSRRDGLGRHMNIFHESYDLLITPTMPSVALEAGLIVPEGSGMKSWLEWNPYTYPFNLTQQPAASIPCGLSRGLPVGMQVVGRRHRDAFVLEACELIERDIAALRSDARLPR</sequence>
<dbReference type="STRING" id="52131.GA0061100_11557"/>
<dbReference type="Gene3D" id="3.90.1300.10">
    <property type="entry name" value="Amidase signature (AS) domain"/>
    <property type="match status" value="1"/>
</dbReference>
<proteinExistence type="inferred from homology"/>
<evidence type="ECO:0000313" key="3">
    <source>
        <dbReference type="EMBL" id="SCB37638.1"/>
    </source>
</evidence>
<dbReference type="EMBL" id="FMAC01000015">
    <property type="protein sequence ID" value="SCB37638.1"/>
    <property type="molecule type" value="Genomic_DNA"/>
</dbReference>
<protein>
    <submittedName>
        <fullName evidence="3">Aspartyl-tRNA(Asn)/glutamyl-tRNA(Gln) amidotransferase subunit A</fullName>
    </submittedName>
</protein>
<dbReference type="GO" id="GO:0016740">
    <property type="term" value="F:transferase activity"/>
    <property type="evidence" value="ECO:0007669"/>
    <property type="project" value="UniProtKB-KW"/>
</dbReference>
<dbReference type="PANTHER" id="PTHR11895:SF7">
    <property type="entry name" value="GLUTAMYL-TRNA(GLN) AMIDOTRANSFERASE SUBUNIT A, MITOCHONDRIAL"/>
    <property type="match status" value="1"/>
</dbReference>
<keyword evidence="4" id="KW-1185">Reference proteome</keyword>
<dbReference type="InterPro" id="IPR036928">
    <property type="entry name" value="AS_sf"/>
</dbReference>
<evidence type="ECO:0000256" key="1">
    <source>
        <dbReference type="ARBA" id="ARBA00009199"/>
    </source>
</evidence>
<dbReference type="InterPro" id="IPR023631">
    <property type="entry name" value="Amidase_dom"/>
</dbReference>
<name>A0A1C3WCT7_9HYPH</name>
<dbReference type="Proteomes" id="UP000186228">
    <property type="component" value="Unassembled WGS sequence"/>
</dbReference>
<feature type="domain" description="Amidase" evidence="2">
    <location>
        <begin position="32"/>
        <end position="437"/>
    </location>
</feature>
<dbReference type="NCBIfam" id="NF004815">
    <property type="entry name" value="PRK06169.1"/>
    <property type="match status" value="1"/>
</dbReference>
<dbReference type="SUPFAM" id="SSF75304">
    <property type="entry name" value="Amidase signature (AS) enzymes"/>
    <property type="match status" value="1"/>
</dbReference>
<evidence type="ECO:0000313" key="4">
    <source>
        <dbReference type="Proteomes" id="UP000186228"/>
    </source>
</evidence>
<dbReference type="AlphaFoldDB" id="A0A1C3WCT7"/>
<reference evidence="4" key="1">
    <citation type="submission" date="2016-08" db="EMBL/GenBank/DDBJ databases">
        <authorList>
            <person name="Varghese N."/>
            <person name="Submissions Spin"/>
        </authorList>
    </citation>
    <scope>NUCLEOTIDE SEQUENCE [LARGE SCALE GENOMIC DNA]</scope>
    <source>
        <strain evidence="4">CCBAU 57015</strain>
    </source>
</reference>
<accession>A0A1C3WCT7</accession>